<accession>A0AAW5Q7E3</accession>
<name>A0AAW5Q7E3_9ACTN</name>
<sequence length="119" mass="12315">MQQAPASTAAAGPTFVECVYGGGAWTESALMSDGSFRTHPTCAALRAEQLAKYPYVCPQTDHQVADLSKCGPPMRVPEEPPVQTTEARVDETPTGGAEPADDAAPTGVVESPTESPNGP</sequence>
<evidence type="ECO:0000256" key="1">
    <source>
        <dbReference type="SAM" id="MobiDB-lite"/>
    </source>
</evidence>
<feature type="region of interest" description="Disordered" evidence="1">
    <location>
        <begin position="68"/>
        <end position="119"/>
    </location>
</feature>
<dbReference type="Proteomes" id="UP001206890">
    <property type="component" value="Unassembled WGS sequence"/>
</dbReference>
<proteinExistence type="predicted"/>
<dbReference type="RefSeq" id="WP_141764048.1">
    <property type="nucleotide sequence ID" value="NZ_JALXRO010000037.1"/>
</dbReference>
<organism evidence="2 3">
    <name type="scientific">Dietzia cinnamea</name>
    <dbReference type="NCBI Taxonomy" id="321318"/>
    <lineage>
        <taxon>Bacteria</taxon>
        <taxon>Bacillati</taxon>
        <taxon>Actinomycetota</taxon>
        <taxon>Actinomycetes</taxon>
        <taxon>Mycobacteriales</taxon>
        <taxon>Dietziaceae</taxon>
        <taxon>Dietzia</taxon>
    </lineage>
</organism>
<gene>
    <name evidence="2" type="ORF">M3D93_10950</name>
</gene>
<dbReference type="EMBL" id="JALXTC010000051">
    <property type="protein sequence ID" value="MCT2118265.1"/>
    <property type="molecule type" value="Genomic_DNA"/>
</dbReference>
<reference evidence="2" key="1">
    <citation type="submission" date="2022-04" db="EMBL/GenBank/DDBJ databases">
        <title>Human microbiome associated bacterial genomes.</title>
        <authorList>
            <person name="Sandstrom S."/>
            <person name="Salamzade R."/>
            <person name="Kalan L.R."/>
        </authorList>
    </citation>
    <scope>NUCLEOTIDE SEQUENCE</scope>
    <source>
        <strain evidence="2">P3-SID1762</strain>
    </source>
</reference>
<dbReference type="AlphaFoldDB" id="A0AAW5Q7E3"/>
<evidence type="ECO:0000313" key="3">
    <source>
        <dbReference type="Proteomes" id="UP001206890"/>
    </source>
</evidence>
<evidence type="ECO:0000313" key="2">
    <source>
        <dbReference type="EMBL" id="MCT2118265.1"/>
    </source>
</evidence>
<comment type="caution">
    <text evidence="2">The sequence shown here is derived from an EMBL/GenBank/DDBJ whole genome shotgun (WGS) entry which is preliminary data.</text>
</comment>
<protein>
    <submittedName>
        <fullName evidence="2">Uncharacterized protein</fullName>
    </submittedName>
</protein>